<sequence>MTSPSPYTVSGISSPHHTTINNHLPTQSQTEGTSTINDLKETKKEKQKNKKKKTKKKHTTAGVRQWSPT</sequence>
<evidence type="ECO:0000313" key="2">
    <source>
        <dbReference type="EMBL" id="PTB72551.1"/>
    </source>
</evidence>
<gene>
    <name evidence="2" type="ORF">M440DRAFT_1091905</name>
</gene>
<evidence type="ECO:0000256" key="1">
    <source>
        <dbReference type="SAM" id="MobiDB-lite"/>
    </source>
</evidence>
<name>A0A2T4BTB2_TRILO</name>
<reference evidence="2 3" key="1">
    <citation type="submission" date="2016-07" db="EMBL/GenBank/DDBJ databases">
        <title>Multiple horizontal gene transfer events from other fungi enriched the ability of initially mycotrophic Trichoderma (Ascomycota) to feed on dead plant biomass.</title>
        <authorList>
            <consortium name="DOE Joint Genome Institute"/>
            <person name="Aerts A."/>
            <person name="Atanasova L."/>
            <person name="Chenthamara K."/>
            <person name="Zhang J."/>
            <person name="Grujic M."/>
            <person name="Henrissat B."/>
            <person name="Kuo A."/>
            <person name="Salamov A."/>
            <person name="Lipzen A."/>
            <person name="Labutti K."/>
            <person name="Barry K."/>
            <person name="Miao Y."/>
            <person name="Rahimi M.J."/>
            <person name="Shen Q."/>
            <person name="Grigoriev I.V."/>
            <person name="Kubicek C.P."/>
            <person name="Druzhinina I.S."/>
        </authorList>
    </citation>
    <scope>NUCLEOTIDE SEQUENCE [LARGE SCALE GENOMIC DNA]</scope>
    <source>
        <strain evidence="2 3">ATCC 18648</strain>
    </source>
</reference>
<keyword evidence="3" id="KW-1185">Reference proteome</keyword>
<protein>
    <submittedName>
        <fullName evidence="2">Uncharacterized protein</fullName>
    </submittedName>
</protein>
<proteinExistence type="predicted"/>
<accession>A0A2T4BTB2</accession>
<feature type="compositionally biased region" description="Basic residues" evidence="1">
    <location>
        <begin position="45"/>
        <end position="59"/>
    </location>
</feature>
<dbReference type="Proteomes" id="UP000240760">
    <property type="component" value="Unassembled WGS sequence"/>
</dbReference>
<evidence type="ECO:0000313" key="3">
    <source>
        <dbReference type="Proteomes" id="UP000240760"/>
    </source>
</evidence>
<feature type="compositionally biased region" description="Polar residues" evidence="1">
    <location>
        <begin position="1"/>
        <end position="37"/>
    </location>
</feature>
<organism evidence="2 3">
    <name type="scientific">Trichoderma longibrachiatum ATCC 18648</name>
    <dbReference type="NCBI Taxonomy" id="983965"/>
    <lineage>
        <taxon>Eukaryota</taxon>
        <taxon>Fungi</taxon>
        <taxon>Dikarya</taxon>
        <taxon>Ascomycota</taxon>
        <taxon>Pezizomycotina</taxon>
        <taxon>Sordariomycetes</taxon>
        <taxon>Hypocreomycetidae</taxon>
        <taxon>Hypocreales</taxon>
        <taxon>Hypocreaceae</taxon>
        <taxon>Trichoderma</taxon>
    </lineage>
</organism>
<feature type="region of interest" description="Disordered" evidence="1">
    <location>
        <begin position="1"/>
        <end position="69"/>
    </location>
</feature>
<dbReference type="AlphaFoldDB" id="A0A2T4BTB2"/>
<dbReference type="EMBL" id="KZ679141">
    <property type="protein sequence ID" value="PTB72551.1"/>
    <property type="molecule type" value="Genomic_DNA"/>
</dbReference>